<keyword evidence="3" id="KW-1185">Reference proteome</keyword>
<protein>
    <submittedName>
        <fullName evidence="2">Uncharacterized protein</fullName>
    </submittedName>
</protein>
<dbReference type="RefSeq" id="WP_184208855.1">
    <property type="nucleotide sequence ID" value="NZ_JACHIF010000004.1"/>
</dbReference>
<sequence>MNRVPVLFRKADEQFRIAGADTVLVTINAGNRLHYVAGKGGKAVMEEAEWEGYKLLCKRFAESPMDRQDADPFAALLEPRLTTEDLWHIVTSLAAEAAEVLVLIRGAMTTLSVEDYSDALAGAERRQETVSSCLNQLMVRLRGEVPMTPQGEPLPKAEETTTEDAEQTEGRAR</sequence>
<evidence type="ECO:0000313" key="2">
    <source>
        <dbReference type="EMBL" id="MBB5038240.1"/>
    </source>
</evidence>
<accession>A0A7W8DQJ4</accession>
<gene>
    <name evidence="2" type="ORF">HNQ64_002498</name>
</gene>
<name>A0A7W8DQJ4_9BACT</name>
<evidence type="ECO:0000256" key="1">
    <source>
        <dbReference type="SAM" id="MobiDB-lite"/>
    </source>
</evidence>
<proteinExistence type="predicted"/>
<feature type="region of interest" description="Disordered" evidence="1">
    <location>
        <begin position="144"/>
        <end position="173"/>
    </location>
</feature>
<dbReference type="Proteomes" id="UP000534294">
    <property type="component" value="Unassembled WGS sequence"/>
</dbReference>
<dbReference type="EMBL" id="JACHIF010000004">
    <property type="protein sequence ID" value="MBB5038240.1"/>
    <property type="molecule type" value="Genomic_DNA"/>
</dbReference>
<dbReference type="AlphaFoldDB" id="A0A7W8DQJ4"/>
<organism evidence="2 3">
    <name type="scientific">Prosthecobacter dejongeii</name>
    <dbReference type="NCBI Taxonomy" id="48465"/>
    <lineage>
        <taxon>Bacteria</taxon>
        <taxon>Pseudomonadati</taxon>
        <taxon>Verrucomicrobiota</taxon>
        <taxon>Verrucomicrobiia</taxon>
        <taxon>Verrucomicrobiales</taxon>
        <taxon>Verrucomicrobiaceae</taxon>
        <taxon>Prosthecobacter</taxon>
    </lineage>
</organism>
<comment type="caution">
    <text evidence="2">The sequence shown here is derived from an EMBL/GenBank/DDBJ whole genome shotgun (WGS) entry which is preliminary data.</text>
</comment>
<evidence type="ECO:0000313" key="3">
    <source>
        <dbReference type="Proteomes" id="UP000534294"/>
    </source>
</evidence>
<reference evidence="2 3" key="1">
    <citation type="submission" date="2020-08" db="EMBL/GenBank/DDBJ databases">
        <title>Genomic Encyclopedia of Type Strains, Phase IV (KMG-IV): sequencing the most valuable type-strain genomes for metagenomic binning, comparative biology and taxonomic classification.</title>
        <authorList>
            <person name="Goeker M."/>
        </authorList>
    </citation>
    <scope>NUCLEOTIDE SEQUENCE [LARGE SCALE GENOMIC DNA]</scope>
    <source>
        <strain evidence="2 3">DSM 12251</strain>
    </source>
</reference>